<dbReference type="EMBL" id="JAWDJR010000015">
    <property type="protein sequence ID" value="KAK9962806.1"/>
    <property type="molecule type" value="Genomic_DNA"/>
</dbReference>
<evidence type="ECO:0000256" key="1">
    <source>
        <dbReference type="SAM" id="Phobius"/>
    </source>
</evidence>
<comment type="caution">
    <text evidence="2">The sequence shown here is derived from an EMBL/GenBank/DDBJ whole genome shotgun (WGS) entry which is preliminary data.</text>
</comment>
<evidence type="ECO:0000313" key="2">
    <source>
        <dbReference type="EMBL" id="KAK9962806.1"/>
    </source>
</evidence>
<organism evidence="2 3">
    <name type="scientific">Culter alburnus</name>
    <name type="common">Topmouth culter</name>
    <dbReference type="NCBI Taxonomy" id="194366"/>
    <lineage>
        <taxon>Eukaryota</taxon>
        <taxon>Metazoa</taxon>
        <taxon>Chordata</taxon>
        <taxon>Craniata</taxon>
        <taxon>Vertebrata</taxon>
        <taxon>Euteleostomi</taxon>
        <taxon>Actinopterygii</taxon>
        <taxon>Neopterygii</taxon>
        <taxon>Teleostei</taxon>
        <taxon>Ostariophysi</taxon>
        <taxon>Cypriniformes</taxon>
        <taxon>Xenocyprididae</taxon>
        <taxon>Xenocypridinae</taxon>
        <taxon>Culter</taxon>
    </lineage>
</organism>
<keyword evidence="3" id="KW-1185">Reference proteome</keyword>
<keyword evidence="1" id="KW-1133">Transmembrane helix</keyword>
<dbReference type="AlphaFoldDB" id="A0AAW1ZMP6"/>
<name>A0AAW1ZMP6_CULAL</name>
<keyword evidence="1" id="KW-0472">Membrane</keyword>
<sequence length="91" mass="10557">MLQEGNLTMNESCKNYDGILSPIFYIDICCIIGLLYKTIILYICFLRRHTDSSMADTLLTLLCLPLRVYYHNKEGPFYLCKVLGGIFYINM</sequence>
<keyword evidence="1" id="KW-0812">Transmembrane</keyword>
<gene>
    <name evidence="2" type="ORF">ABG768_008158</name>
</gene>
<feature type="transmembrane region" description="Helical" evidence="1">
    <location>
        <begin position="23"/>
        <end position="45"/>
    </location>
</feature>
<dbReference type="Gene3D" id="1.20.1070.10">
    <property type="entry name" value="Rhodopsin 7-helix transmembrane proteins"/>
    <property type="match status" value="1"/>
</dbReference>
<protein>
    <submittedName>
        <fullName evidence="2">Uncharacterized protein</fullName>
    </submittedName>
</protein>
<proteinExistence type="predicted"/>
<dbReference type="Proteomes" id="UP001479290">
    <property type="component" value="Unassembled WGS sequence"/>
</dbReference>
<evidence type="ECO:0000313" key="3">
    <source>
        <dbReference type="Proteomes" id="UP001479290"/>
    </source>
</evidence>
<reference evidence="2 3" key="1">
    <citation type="submission" date="2024-05" db="EMBL/GenBank/DDBJ databases">
        <title>A high-quality chromosomal-level genome assembly of Topmouth culter (Culter alburnus).</title>
        <authorList>
            <person name="Zhao H."/>
        </authorList>
    </citation>
    <scope>NUCLEOTIDE SEQUENCE [LARGE SCALE GENOMIC DNA]</scope>
    <source>
        <strain evidence="2">CATC2023</strain>
        <tissue evidence="2">Muscle</tissue>
    </source>
</reference>
<accession>A0AAW1ZMP6</accession>